<proteinExistence type="predicted"/>
<comment type="caution">
    <text evidence="3">The sequence shown here is derived from an EMBL/GenBank/DDBJ whole genome shotgun (WGS) entry which is preliminary data.</text>
</comment>
<feature type="coiled-coil region" evidence="1">
    <location>
        <begin position="121"/>
        <end position="148"/>
    </location>
</feature>
<protein>
    <submittedName>
        <fullName evidence="3">Uncharacterized protein</fullName>
    </submittedName>
</protein>
<dbReference type="EMBL" id="RRYP01024958">
    <property type="protein sequence ID" value="TNV72008.1"/>
    <property type="molecule type" value="Genomic_DNA"/>
</dbReference>
<evidence type="ECO:0000256" key="1">
    <source>
        <dbReference type="SAM" id="Coils"/>
    </source>
</evidence>
<keyword evidence="1" id="KW-0175">Coiled coil</keyword>
<dbReference type="Proteomes" id="UP000785679">
    <property type="component" value="Unassembled WGS sequence"/>
</dbReference>
<organism evidence="3 4">
    <name type="scientific">Halteria grandinella</name>
    <dbReference type="NCBI Taxonomy" id="5974"/>
    <lineage>
        <taxon>Eukaryota</taxon>
        <taxon>Sar</taxon>
        <taxon>Alveolata</taxon>
        <taxon>Ciliophora</taxon>
        <taxon>Intramacronucleata</taxon>
        <taxon>Spirotrichea</taxon>
        <taxon>Stichotrichia</taxon>
        <taxon>Sporadotrichida</taxon>
        <taxon>Halteriidae</taxon>
        <taxon>Halteria</taxon>
    </lineage>
</organism>
<evidence type="ECO:0000256" key="2">
    <source>
        <dbReference type="SAM" id="MobiDB-lite"/>
    </source>
</evidence>
<evidence type="ECO:0000313" key="4">
    <source>
        <dbReference type="Proteomes" id="UP000785679"/>
    </source>
</evidence>
<name>A0A8J8NBP1_HALGN</name>
<reference evidence="3" key="1">
    <citation type="submission" date="2019-06" db="EMBL/GenBank/DDBJ databases">
        <authorList>
            <person name="Zheng W."/>
        </authorList>
    </citation>
    <scope>NUCLEOTIDE SEQUENCE</scope>
    <source>
        <strain evidence="3">QDHG01</strain>
    </source>
</reference>
<evidence type="ECO:0000313" key="3">
    <source>
        <dbReference type="EMBL" id="TNV72008.1"/>
    </source>
</evidence>
<dbReference type="AlphaFoldDB" id="A0A8J8NBP1"/>
<sequence>MSGPVLSSSETPMNQGEQMRQPMSAYQISNQTMSVRDMREIAQSYNKSMNKYTNEKTMHQKTSETLQIALQKKQEFLSQLVSQRAKLIMNNKALQSDIDTQSLKRQVLDVTRQEALKDVDLNNLSDNQRLLLTKRDELLRQNEQLRQEICQESLSMKIRERKCQNCKGLFMPLHNTENSCRYHVGKLKFYSCRGCGADQYYTCCNKCNQCNPGCKYTKHVA</sequence>
<accession>A0A8J8NBP1</accession>
<feature type="region of interest" description="Disordered" evidence="2">
    <location>
        <begin position="1"/>
        <end position="20"/>
    </location>
</feature>
<dbReference type="OrthoDB" id="313191at2759"/>
<gene>
    <name evidence="3" type="ORF">FGO68_gene10487</name>
</gene>
<feature type="compositionally biased region" description="Polar residues" evidence="2">
    <location>
        <begin position="1"/>
        <end position="18"/>
    </location>
</feature>
<keyword evidence="4" id="KW-1185">Reference proteome</keyword>